<dbReference type="SUPFAM" id="SSF48403">
    <property type="entry name" value="Ankyrin repeat"/>
    <property type="match status" value="1"/>
</dbReference>
<accession>A0A2W1CSI6</accession>
<reference evidence="4" key="1">
    <citation type="journal article" date="2018" name="BMC Genomics">
        <title>Comparative genomics of the wheat fungal pathogen Pyrenophora tritici-repentis reveals chromosomal variations and genome plasticity.</title>
        <authorList>
            <person name="Moolhuijzen P."/>
            <person name="See P.T."/>
            <person name="Hane J.K."/>
            <person name="Shi G."/>
            <person name="Liu Z."/>
            <person name="Oliver R.P."/>
            <person name="Moffat C.S."/>
        </authorList>
    </citation>
    <scope>NUCLEOTIDE SEQUENCE [LARGE SCALE GENOMIC DNA]</scope>
    <source>
        <strain evidence="4">M4</strain>
    </source>
</reference>
<dbReference type="SMART" id="SM00248">
    <property type="entry name" value="ANK"/>
    <property type="match status" value="6"/>
</dbReference>
<evidence type="ECO:0000313" key="5">
    <source>
        <dbReference type="EMBL" id="KAI1517115.1"/>
    </source>
</evidence>
<dbReference type="InterPro" id="IPR007111">
    <property type="entry name" value="NACHT_NTPase"/>
</dbReference>
<dbReference type="PROSITE" id="PS50088">
    <property type="entry name" value="ANK_REPEAT"/>
    <property type="match status" value="4"/>
</dbReference>
<dbReference type="AlphaFoldDB" id="A0A2W1CSI6"/>
<dbReference type="InterPro" id="IPR056884">
    <property type="entry name" value="NPHP3-like_N"/>
</dbReference>
<dbReference type="PANTHER" id="PTHR10039:SF15">
    <property type="entry name" value="NACHT DOMAIN-CONTAINING PROTEIN"/>
    <property type="match status" value="1"/>
</dbReference>
<dbReference type="InterPro" id="IPR054471">
    <property type="entry name" value="GPIID_WHD"/>
</dbReference>
<proteinExistence type="predicted"/>
<feature type="repeat" description="ANK" evidence="2">
    <location>
        <begin position="887"/>
        <end position="919"/>
    </location>
</feature>
<reference evidence="5" key="3">
    <citation type="journal article" date="2022" name="bioRxiv">
        <title>A global pangenome for the wheat fungal pathogen Pyrenophora tritici-repentis and prediction of effector protein structural homology.</title>
        <authorList>
            <person name="Moolhuijzen P."/>
            <person name="See P.T."/>
            <person name="Shi G."/>
            <person name="Powell H.R."/>
            <person name="Cockram J."/>
            <person name="Jorgensen L.N."/>
            <person name="Benslimane H."/>
            <person name="Strelkov S.E."/>
            <person name="Turner J."/>
            <person name="Liu Z."/>
            <person name="Moffat C.S."/>
        </authorList>
    </citation>
    <scope>NUCLEOTIDE SEQUENCE</scope>
    <source>
        <strain evidence="5">86-124</strain>
    </source>
</reference>
<dbReference type="InterPro" id="IPR027417">
    <property type="entry name" value="P-loop_NTPase"/>
</dbReference>
<dbReference type="Pfam" id="PF24883">
    <property type="entry name" value="NPHP3_N"/>
    <property type="match status" value="1"/>
</dbReference>
<feature type="repeat" description="ANK" evidence="2">
    <location>
        <begin position="803"/>
        <end position="835"/>
    </location>
</feature>
<evidence type="ECO:0000313" key="4">
    <source>
        <dbReference type="EMBL" id="KAF7572002.1"/>
    </source>
</evidence>
<dbReference type="Gene3D" id="3.40.50.300">
    <property type="entry name" value="P-loop containing nucleotide triphosphate hydrolases"/>
    <property type="match status" value="1"/>
</dbReference>
<keyword evidence="2" id="KW-0040">ANK repeat</keyword>
<protein>
    <submittedName>
        <fullName evidence="5">Ankyrin repeat domain protein</fullName>
    </submittedName>
    <submittedName>
        <fullName evidence="4">Arp, Ankyrin repeat protein</fullName>
    </submittedName>
</protein>
<evidence type="ECO:0000313" key="7">
    <source>
        <dbReference type="Proteomes" id="UP000249757"/>
    </source>
</evidence>
<keyword evidence="1" id="KW-0677">Repeat</keyword>
<dbReference type="EMBL" id="NRDI02000004">
    <property type="protein sequence ID" value="KAI1517115.1"/>
    <property type="molecule type" value="Genomic_DNA"/>
</dbReference>
<dbReference type="SUPFAM" id="SSF52540">
    <property type="entry name" value="P-loop containing nucleoside triphosphate hydrolases"/>
    <property type="match status" value="1"/>
</dbReference>
<feature type="repeat" description="ANK" evidence="2">
    <location>
        <begin position="842"/>
        <end position="874"/>
    </location>
</feature>
<evidence type="ECO:0000313" key="6">
    <source>
        <dbReference type="Proteomes" id="UP000245464"/>
    </source>
</evidence>
<evidence type="ECO:0000256" key="1">
    <source>
        <dbReference type="ARBA" id="ARBA00022737"/>
    </source>
</evidence>
<feature type="repeat" description="ANK" evidence="2">
    <location>
        <begin position="737"/>
        <end position="769"/>
    </location>
</feature>
<dbReference type="Gene3D" id="1.25.40.20">
    <property type="entry name" value="Ankyrin repeat-containing domain"/>
    <property type="match status" value="1"/>
</dbReference>
<gene>
    <name evidence="5" type="ORF">Ptr86124_004052</name>
    <name evidence="4" type="ORF">PtrM4_095020</name>
</gene>
<dbReference type="Pfam" id="PF22939">
    <property type="entry name" value="WHD_GPIID"/>
    <property type="match status" value="1"/>
</dbReference>
<dbReference type="OMA" id="WISSEDY"/>
<dbReference type="PROSITE" id="PS50297">
    <property type="entry name" value="ANK_REP_REGION"/>
    <property type="match status" value="3"/>
</dbReference>
<comment type="caution">
    <text evidence="4">The sequence shown here is derived from an EMBL/GenBank/DDBJ whole genome shotgun (WGS) entry which is preliminary data.</text>
</comment>
<dbReference type="PANTHER" id="PTHR10039">
    <property type="entry name" value="AMELOGENIN"/>
    <property type="match status" value="1"/>
</dbReference>
<dbReference type="Proteomes" id="UP000245464">
    <property type="component" value="Chromosome 4"/>
</dbReference>
<dbReference type="InterPro" id="IPR036770">
    <property type="entry name" value="Ankyrin_rpt-contain_sf"/>
</dbReference>
<name>A0A2W1CSI6_9PLEO</name>
<dbReference type="OrthoDB" id="195446at2759"/>
<evidence type="ECO:0000256" key="2">
    <source>
        <dbReference type="PROSITE-ProRule" id="PRU00023"/>
    </source>
</evidence>
<dbReference type="Proteomes" id="UP000249757">
    <property type="component" value="Unassembled WGS sequence"/>
</dbReference>
<sequence length="1040" mass="118030">MAGLGEAASVIAVLQLSGKVFNYIGTAKDSSEDRKRLREEVRACRDILRMLNEDYEDAKDTEDSDIWAATIHTLQSSNGPLSRLQSALIQVERRLSSKNTFKTTLKWPFQEKEVRKIIEAIEHEKSLLVLAQQRDGRKHLLKIQAFVQKNNAQLTEILLSVDTNSKNVETNFHGLADQVFEVQTLQQELYSGIKSLQGNGNGHKDTKLRKSALKWISSEDYAYKHTDILSKREEGTGKWFLESGEYKAWLDHSDPQRLLCTGVPGAGKTTLTSIIIDDLQMRYQNDQSVVVAYIYCDYRTRDEHNVRRMLSCLLKQLAERPDSLPGTIAKLYRDNDDGLKQLSLVDITRSLQSLAASFSRVFILIDALDECNTADRCRTVFLWEIFKLQRISNTSLLATSRNIPEVVDMFDRCQPVEIRASTHDVRTYIEGNLDTLPRFVQSNVDLQEQIKDGIAKAVDGMFLLAKLYLASLSKKRSVNAVRKTLKEVSLETKRERTGSESEAYDYAYHVTMQRIEEQGSDQAELAKEVLAWLTCSKQPMTTEMLQKALGVRDVEYELSEDDYPDIGSMVSACAGLVELVDRQDGSPIIRLVHYTTQEYFERTASKWFPEAEAMIAISCIAYLSLDEFGTEALPEFQPFPDDEWGADPFYSYAASYWGVHAHHLSPNHPRVVEFLSRPHHVGRNGLWQWDLRGGDTAHHPLATTALHLTAYFGLEEMTAKILGNVPYYNEREDKYPTEPTPLMLAVMKGHEGVVRSLLERGAKITRSSKGTALYRAVESNNEAMVRLLVPYCSGNLLEAPDHNHPTVLHVAARRSFHNIVVLLLEHGLHVDERPIKDYIKDGSPTPLYSAAIGGDLSMIKLLIERGADPNAKFINYRHLCEDDGIRRVDTPLNAAVREQRIDVVMFLLDSGARIDNKLPYVDPAMVSVCENRNYEMLKLLVEVGGFDVNRSTLRSRPLIVNAARCRWEEGLSYLFSVGANVYCHYELTFSDVASAWFRYDDERKDAKAKFARWVLENNVPVVSVVGQPSEPQRVDLNWWE</sequence>
<keyword evidence="7" id="KW-1185">Reference proteome</keyword>
<dbReference type="EMBL" id="NQIK02000004">
    <property type="protein sequence ID" value="KAF7572002.1"/>
    <property type="molecule type" value="Genomic_DNA"/>
</dbReference>
<dbReference type="InterPro" id="IPR002110">
    <property type="entry name" value="Ankyrin_rpt"/>
</dbReference>
<organism evidence="4 6">
    <name type="scientific">Pyrenophora tritici-repentis</name>
    <dbReference type="NCBI Taxonomy" id="45151"/>
    <lineage>
        <taxon>Eukaryota</taxon>
        <taxon>Fungi</taxon>
        <taxon>Dikarya</taxon>
        <taxon>Ascomycota</taxon>
        <taxon>Pezizomycotina</taxon>
        <taxon>Dothideomycetes</taxon>
        <taxon>Pleosporomycetidae</taxon>
        <taxon>Pleosporales</taxon>
        <taxon>Pleosporineae</taxon>
        <taxon>Pleosporaceae</taxon>
        <taxon>Pyrenophora</taxon>
    </lineage>
</organism>
<evidence type="ECO:0000259" key="3">
    <source>
        <dbReference type="PROSITE" id="PS50837"/>
    </source>
</evidence>
<reference evidence="5" key="2">
    <citation type="submission" date="2021-05" db="EMBL/GenBank/DDBJ databases">
        <authorList>
            <person name="Moolhuijzen P.M."/>
            <person name="Moffat C.S."/>
        </authorList>
    </citation>
    <scope>NUCLEOTIDE SEQUENCE</scope>
    <source>
        <strain evidence="5">86-124</strain>
    </source>
</reference>
<reference evidence="7" key="4">
    <citation type="journal article" date="2022" name="Microb. Genom.">
        <title>A global pangenome for the wheat fungal pathogen Pyrenophora tritici-repentis and prediction of effector protein structural homology.</title>
        <authorList>
            <person name="Moolhuijzen P.M."/>
            <person name="See P.T."/>
            <person name="Shi G."/>
            <person name="Powell H.R."/>
            <person name="Cockram J."/>
            <person name="Jorgensen L.N."/>
            <person name="Benslimane H."/>
            <person name="Strelkov S.E."/>
            <person name="Turner J."/>
            <person name="Liu Z."/>
            <person name="Moffat C.S."/>
        </authorList>
    </citation>
    <scope>NUCLEOTIDE SEQUENCE [LARGE SCALE GENOMIC DNA]</scope>
</reference>
<feature type="domain" description="NACHT" evidence="3">
    <location>
        <begin position="256"/>
        <end position="401"/>
    </location>
</feature>
<dbReference type="Pfam" id="PF12796">
    <property type="entry name" value="Ank_2"/>
    <property type="match status" value="2"/>
</dbReference>
<dbReference type="PROSITE" id="PS50837">
    <property type="entry name" value="NACHT"/>
    <property type="match status" value="1"/>
</dbReference>